<evidence type="ECO:0000313" key="3">
    <source>
        <dbReference type="Proteomes" id="UP000663193"/>
    </source>
</evidence>
<dbReference type="EMBL" id="CP069043">
    <property type="protein sequence ID" value="QRD06871.1"/>
    <property type="molecule type" value="Genomic_DNA"/>
</dbReference>
<accession>A0A7U2NQM5</accession>
<sequence length="58" mass="6624">MIAAHDRKIARTRQAQRDMSLPLSACVHLNTIQPSTPPKTSHRSRNHRLRTRGIKLAQ</sequence>
<organism evidence="2 3">
    <name type="scientific">Phaeosphaeria nodorum (strain SN15 / ATCC MYA-4574 / FGSC 10173)</name>
    <name type="common">Glume blotch fungus</name>
    <name type="synonym">Parastagonospora nodorum</name>
    <dbReference type="NCBI Taxonomy" id="321614"/>
    <lineage>
        <taxon>Eukaryota</taxon>
        <taxon>Fungi</taxon>
        <taxon>Dikarya</taxon>
        <taxon>Ascomycota</taxon>
        <taxon>Pezizomycotina</taxon>
        <taxon>Dothideomycetes</taxon>
        <taxon>Pleosporomycetidae</taxon>
        <taxon>Pleosporales</taxon>
        <taxon>Pleosporineae</taxon>
        <taxon>Phaeosphaeriaceae</taxon>
        <taxon>Parastagonospora</taxon>
    </lineage>
</organism>
<gene>
    <name evidence="2" type="ORF">JI435_423780</name>
</gene>
<dbReference type="AlphaFoldDB" id="A0A7U2NQM5"/>
<evidence type="ECO:0000313" key="2">
    <source>
        <dbReference type="EMBL" id="QRD06871.1"/>
    </source>
</evidence>
<dbReference type="VEuPathDB" id="FungiDB:JI435_423780"/>
<evidence type="ECO:0000256" key="1">
    <source>
        <dbReference type="SAM" id="MobiDB-lite"/>
    </source>
</evidence>
<keyword evidence="3" id="KW-1185">Reference proteome</keyword>
<reference evidence="3" key="1">
    <citation type="journal article" date="2021" name="BMC Genomics">
        <title>Chromosome-level genome assembly and manually-curated proteome of model necrotroph Parastagonospora nodorum Sn15 reveals a genome-wide trove of candidate effector homologs, and redundancy of virulence-related functions within an accessory chromosome.</title>
        <authorList>
            <person name="Bertazzoni S."/>
            <person name="Jones D.A.B."/>
            <person name="Phan H.T."/>
            <person name="Tan K.-C."/>
            <person name="Hane J.K."/>
        </authorList>
    </citation>
    <scope>NUCLEOTIDE SEQUENCE [LARGE SCALE GENOMIC DNA]</scope>
    <source>
        <strain evidence="3">SN15 / ATCC MYA-4574 / FGSC 10173)</strain>
    </source>
</reference>
<protein>
    <submittedName>
        <fullName evidence="2">Uncharacterized protein</fullName>
    </submittedName>
</protein>
<feature type="compositionally biased region" description="Basic residues" evidence="1">
    <location>
        <begin position="40"/>
        <end position="58"/>
    </location>
</feature>
<dbReference type="Proteomes" id="UP000663193">
    <property type="component" value="Chromosome 21"/>
</dbReference>
<name>A0A7U2NQM5_PHANO</name>
<proteinExistence type="predicted"/>
<feature type="region of interest" description="Disordered" evidence="1">
    <location>
        <begin position="30"/>
        <end position="58"/>
    </location>
</feature>